<gene>
    <name evidence="1" type="ORF">HOLleu_30928</name>
</gene>
<evidence type="ECO:0000313" key="2">
    <source>
        <dbReference type="Proteomes" id="UP001152320"/>
    </source>
</evidence>
<evidence type="ECO:0000313" key="1">
    <source>
        <dbReference type="EMBL" id="KAJ8028631.1"/>
    </source>
</evidence>
<protein>
    <submittedName>
        <fullName evidence="1">Uncharacterized protein</fullName>
    </submittedName>
</protein>
<name>A0A9Q1BL51_HOLLE</name>
<sequence length="86" mass="10399">MLSRKQLHVKFLDEEEATLLAAAYLQLESIKKTKRPRKRSIWVRNWLQRRVFYGQYEKLLAELIAEDVRGFSNYTRISPELFRELL</sequence>
<proteinExistence type="predicted"/>
<organism evidence="1 2">
    <name type="scientific">Holothuria leucospilota</name>
    <name type="common">Black long sea cucumber</name>
    <name type="synonym">Mertensiothuria leucospilota</name>
    <dbReference type="NCBI Taxonomy" id="206669"/>
    <lineage>
        <taxon>Eukaryota</taxon>
        <taxon>Metazoa</taxon>
        <taxon>Echinodermata</taxon>
        <taxon>Eleutherozoa</taxon>
        <taxon>Echinozoa</taxon>
        <taxon>Holothuroidea</taxon>
        <taxon>Aspidochirotacea</taxon>
        <taxon>Aspidochirotida</taxon>
        <taxon>Holothuriidae</taxon>
        <taxon>Holothuria</taxon>
    </lineage>
</organism>
<reference evidence="1" key="1">
    <citation type="submission" date="2021-10" db="EMBL/GenBank/DDBJ databases">
        <title>Tropical sea cucumber genome reveals ecological adaptation and Cuvierian tubules defense mechanism.</title>
        <authorList>
            <person name="Chen T."/>
        </authorList>
    </citation>
    <scope>NUCLEOTIDE SEQUENCE</scope>
    <source>
        <strain evidence="1">Nanhai2018</strain>
        <tissue evidence="1">Muscle</tissue>
    </source>
</reference>
<dbReference type="Proteomes" id="UP001152320">
    <property type="component" value="Chromosome 15"/>
</dbReference>
<dbReference type="OrthoDB" id="10061326at2759"/>
<dbReference type="AlphaFoldDB" id="A0A9Q1BL51"/>
<dbReference type="EMBL" id="JAIZAY010000015">
    <property type="protein sequence ID" value="KAJ8028631.1"/>
    <property type="molecule type" value="Genomic_DNA"/>
</dbReference>
<keyword evidence="2" id="KW-1185">Reference proteome</keyword>
<accession>A0A9Q1BL51</accession>
<comment type="caution">
    <text evidence="1">The sequence shown here is derived from an EMBL/GenBank/DDBJ whole genome shotgun (WGS) entry which is preliminary data.</text>
</comment>